<proteinExistence type="predicted"/>
<dbReference type="Gene3D" id="3.40.50.10440">
    <property type="entry name" value="Dihydroxyacetone kinase, domain 1"/>
    <property type="match status" value="1"/>
</dbReference>
<name>A0ABD1LHG0_9FABA</name>
<dbReference type="PANTHER" id="PTHR28629:SF4">
    <property type="entry name" value="TRIOKINASE_FMN CYCLASE"/>
    <property type="match status" value="1"/>
</dbReference>
<comment type="caution">
    <text evidence="2">The sequence shown here is derived from an EMBL/GenBank/DDBJ whole genome shotgun (WGS) entry which is preliminary data.</text>
</comment>
<protein>
    <recommendedName>
        <fullName evidence="1">DhaK domain-containing protein</fullName>
    </recommendedName>
</protein>
<dbReference type="InterPro" id="IPR050861">
    <property type="entry name" value="Dihydroxyacetone_Kinase"/>
</dbReference>
<dbReference type="InterPro" id="IPR004006">
    <property type="entry name" value="DhaK_dom"/>
</dbReference>
<reference evidence="2 3" key="1">
    <citation type="submission" date="2024-08" db="EMBL/GenBank/DDBJ databases">
        <title>Insights into the chromosomal genome structure of Flemingia macrophylla.</title>
        <authorList>
            <person name="Ding Y."/>
            <person name="Zhao Y."/>
            <person name="Bi W."/>
            <person name="Wu M."/>
            <person name="Zhao G."/>
            <person name="Gong Y."/>
            <person name="Li W."/>
            <person name="Zhang P."/>
        </authorList>
    </citation>
    <scope>NUCLEOTIDE SEQUENCE [LARGE SCALE GENOMIC DNA]</scope>
    <source>
        <strain evidence="2">DYQJB</strain>
        <tissue evidence="2">Leaf</tissue>
    </source>
</reference>
<keyword evidence="3" id="KW-1185">Reference proteome</keyword>
<dbReference type="AlphaFoldDB" id="A0ABD1LHG0"/>
<dbReference type="PROSITE" id="PS51481">
    <property type="entry name" value="DHAK"/>
    <property type="match status" value="1"/>
</dbReference>
<dbReference type="Pfam" id="PF02733">
    <property type="entry name" value="Dak1"/>
    <property type="match status" value="1"/>
</dbReference>
<gene>
    <name evidence="2" type="ORF">Fmac_027357</name>
</gene>
<organism evidence="2 3">
    <name type="scientific">Flemingia macrophylla</name>
    <dbReference type="NCBI Taxonomy" id="520843"/>
    <lineage>
        <taxon>Eukaryota</taxon>
        <taxon>Viridiplantae</taxon>
        <taxon>Streptophyta</taxon>
        <taxon>Embryophyta</taxon>
        <taxon>Tracheophyta</taxon>
        <taxon>Spermatophyta</taxon>
        <taxon>Magnoliopsida</taxon>
        <taxon>eudicotyledons</taxon>
        <taxon>Gunneridae</taxon>
        <taxon>Pentapetalae</taxon>
        <taxon>rosids</taxon>
        <taxon>fabids</taxon>
        <taxon>Fabales</taxon>
        <taxon>Fabaceae</taxon>
        <taxon>Papilionoideae</taxon>
        <taxon>50 kb inversion clade</taxon>
        <taxon>NPAAA clade</taxon>
        <taxon>indigoferoid/millettioid clade</taxon>
        <taxon>Phaseoleae</taxon>
        <taxon>Flemingia</taxon>
    </lineage>
</organism>
<dbReference type="SUPFAM" id="SSF82549">
    <property type="entry name" value="DAK1/DegV-like"/>
    <property type="match status" value="1"/>
</dbReference>
<dbReference type="GO" id="GO:0016301">
    <property type="term" value="F:kinase activity"/>
    <property type="evidence" value="ECO:0007669"/>
    <property type="project" value="UniProtKB-ARBA"/>
</dbReference>
<accession>A0ABD1LHG0</accession>
<dbReference type="Proteomes" id="UP001603857">
    <property type="component" value="Unassembled WGS sequence"/>
</dbReference>
<sequence>MKIETLLLFSRDSEYLAAHQTFIAYASPVTLLRLSWVGEVEVEEVDVVGVRGEREPTQVGYMGEGMLTAAICGDIFASPPVDSILAVWFHLIVGGDTSCDWSYGMSSDCHGADTFSVNYTGDRLNFGLAAEQAKSEGYKVETIIVGDDCALPPSRGIALEEKHGTAMADLQPTDVVVSEVLKQYCLRYATT</sequence>
<dbReference type="EMBL" id="JBGMDY010000009">
    <property type="protein sequence ID" value="KAL2322978.1"/>
    <property type="molecule type" value="Genomic_DNA"/>
</dbReference>
<evidence type="ECO:0000313" key="3">
    <source>
        <dbReference type="Proteomes" id="UP001603857"/>
    </source>
</evidence>
<dbReference type="PANTHER" id="PTHR28629">
    <property type="entry name" value="TRIOKINASE/FMN CYCLASE"/>
    <property type="match status" value="1"/>
</dbReference>
<evidence type="ECO:0000313" key="2">
    <source>
        <dbReference type="EMBL" id="KAL2322978.1"/>
    </source>
</evidence>
<evidence type="ECO:0000259" key="1">
    <source>
        <dbReference type="PROSITE" id="PS51481"/>
    </source>
</evidence>
<feature type="domain" description="DhaK" evidence="1">
    <location>
        <begin position="1"/>
        <end position="191"/>
    </location>
</feature>